<name>A0ABS8N550_9CLOT</name>
<dbReference type="InterPro" id="IPR005537">
    <property type="entry name" value="RAMP_III_fam"/>
</dbReference>
<keyword evidence="4" id="KW-1185">Reference proteome</keyword>
<keyword evidence="1" id="KW-0051">Antiviral defense</keyword>
<reference evidence="3" key="1">
    <citation type="submission" date="2021-11" db="EMBL/GenBank/DDBJ databases">
        <authorList>
            <person name="Qingchun L."/>
            <person name="Dong Z."/>
            <person name="Zongwei Q."/>
            <person name="Jia Z."/>
            <person name="Duotao L."/>
        </authorList>
    </citation>
    <scope>NUCLEOTIDE SEQUENCE</scope>
    <source>
        <strain evidence="3">WLY-B-L2</strain>
    </source>
</reference>
<accession>A0ABS8N550</accession>
<feature type="domain" description="CRISPR type III-associated protein" evidence="2">
    <location>
        <begin position="227"/>
        <end position="390"/>
    </location>
</feature>
<dbReference type="InterPro" id="IPR052216">
    <property type="entry name" value="CRISPR_Csm3_endoribonuclease"/>
</dbReference>
<comment type="caution">
    <text evidence="3">The sequence shown here is derived from an EMBL/GenBank/DDBJ whole genome shotgun (WGS) entry which is preliminary data.</text>
</comment>
<evidence type="ECO:0000256" key="1">
    <source>
        <dbReference type="ARBA" id="ARBA00023118"/>
    </source>
</evidence>
<evidence type="ECO:0000313" key="4">
    <source>
        <dbReference type="Proteomes" id="UP001165422"/>
    </source>
</evidence>
<dbReference type="PANTHER" id="PTHR35579">
    <property type="entry name" value="CRISPR SYSTEM CMS ENDORIBONUCLEASE CSM3"/>
    <property type="match status" value="1"/>
</dbReference>
<dbReference type="EMBL" id="JAJJPB010000009">
    <property type="protein sequence ID" value="MCC9294927.1"/>
    <property type="molecule type" value="Genomic_DNA"/>
</dbReference>
<gene>
    <name evidence="3" type="ORF">LN736_08675</name>
</gene>
<feature type="domain" description="CRISPR type III-associated protein" evidence="2">
    <location>
        <begin position="16"/>
        <end position="172"/>
    </location>
</feature>
<dbReference type="Pfam" id="PF03787">
    <property type="entry name" value="RAMPs"/>
    <property type="match status" value="2"/>
</dbReference>
<sequence length="428" mass="47845">MPLKNGKYLKRIESEIENISPLNIGGNDGELLVDIEENSVYLHGTMLAGAIRSYLSSIGAEDVEDMFGKSKESGDNSLSKIFIYDSCANLLGIEVRSGVCIDRFSGASKNKAKFEREYICEGHKFKLCMEIYGDNKDQAERYGKNIYIALSAINKGYIALGSYKTGGSGIFKINFVKEVNYDFTNKEDLFMYLKNSKEYVSADIGKLPSENLKSSVFVKYELEGEIETPLLVKENSSLDYTRPDDEQFKNKKGECVIPGTSLKGIIRSQGEKILKFYGKENDIEKIFGSEGGSEKKLPSRFTAYDSKIEDVKKSTYSKIKMDRFTGGVLKGSKMSEEPVMGKVRISGKLKLDKKCEKDEAVGLIALVFRDIARGELGIGSGQSTGRGRIKGQQLNIFNENNLLFKWNMKDKKAEINKIDDYISVLGEE</sequence>
<proteinExistence type="predicted"/>
<evidence type="ECO:0000259" key="2">
    <source>
        <dbReference type="Pfam" id="PF03787"/>
    </source>
</evidence>
<dbReference type="Proteomes" id="UP001165422">
    <property type="component" value="Unassembled WGS sequence"/>
</dbReference>
<dbReference type="RefSeq" id="WP_229981359.1">
    <property type="nucleotide sequence ID" value="NZ_JAJJPB010000009.1"/>
</dbReference>
<dbReference type="PANTHER" id="PTHR35579:SF6">
    <property type="entry name" value="DUF324 DOMAIN-CONTAINING PROTEIN"/>
    <property type="match status" value="1"/>
</dbReference>
<dbReference type="CDD" id="cd09726">
    <property type="entry name" value="RAMP_I_III"/>
    <property type="match status" value="2"/>
</dbReference>
<organism evidence="3 4">
    <name type="scientific">Clostridium aromativorans</name>
    <dbReference type="NCBI Taxonomy" id="2836848"/>
    <lineage>
        <taxon>Bacteria</taxon>
        <taxon>Bacillati</taxon>
        <taxon>Bacillota</taxon>
        <taxon>Clostridia</taxon>
        <taxon>Eubacteriales</taxon>
        <taxon>Clostridiaceae</taxon>
        <taxon>Clostridium</taxon>
    </lineage>
</organism>
<evidence type="ECO:0000313" key="3">
    <source>
        <dbReference type="EMBL" id="MCC9294927.1"/>
    </source>
</evidence>
<protein>
    <submittedName>
        <fullName evidence="3">RAMP superfamily CRISPR-associated protein</fullName>
    </submittedName>
</protein>